<dbReference type="InterPro" id="IPR001841">
    <property type="entry name" value="Znf_RING"/>
</dbReference>
<dbReference type="EC" id="2.3.2.27" evidence="2"/>
<comment type="caution">
    <text evidence="11">The sequence shown here is derived from an EMBL/GenBank/DDBJ whole genome shotgun (WGS) entry which is preliminary data.</text>
</comment>
<evidence type="ECO:0000256" key="6">
    <source>
        <dbReference type="ARBA" id="ARBA00022786"/>
    </source>
</evidence>
<evidence type="ECO:0000313" key="11">
    <source>
        <dbReference type="EMBL" id="KAG2229695.1"/>
    </source>
</evidence>
<dbReference type="SMART" id="SM00184">
    <property type="entry name" value="RING"/>
    <property type="match status" value="1"/>
</dbReference>
<evidence type="ECO:0000256" key="4">
    <source>
        <dbReference type="ARBA" id="ARBA00022723"/>
    </source>
</evidence>
<feature type="region of interest" description="Disordered" evidence="9">
    <location>
        <begin position="166"/>
        <end position="212"/>
    </location>
</feature>
<keyword evidence="6" id="KW-0833">Ubl conjugation pathway</keyword>
<evidence type="ECO:0000256" key="7">
    <source>
        <dbReference type="ARBA" id="ARBA00022833"/>
    </source>
</evidence>
<dbReference type="Pfam" id="PF13639">
    <property type="entry name" value="zf-RING_2"/>
    <property type="match status" value="1"/>
</dbReference>
<name>A0A8H7SJL7_9FUNG</name>
<reference evidence="11" key="1">
    <citation type="submission" date="2021-01" db="EMBL/GenBank/DDBJ databases">
        <title>Metabolic potential, ecology and presence of endohyphal bacteria is reflected in genomic diversity of Mucoromycotina.</title>
        <authorList>
            <person name="Muszewska A."/>
            <person name="Okrasinska A."/>
            <person name="Steczkiewicz K."/>
            <person name="Drgas O."/>
            <person name="Orlowska M."/>
            <person name="Perlinska-Lenart U."/>
            <person name="Aleksandrzak-Piekarczyk T."/>
            <person name="Szatraj K."/>
            <person name="Zielenkiewicz U."/>
            <person name="Pilsyk S."/>
            <person name="Malc E."/>
            <person name="Mieczkowski P."/>
            <person name="Kruszewska J.S."/>
            <person name="Biernat P."/>
            <person name="Pawlowska J."/>
        </authorList>
    </citation>
    <scope>NUCLEOTIDE SEQUENCE</scope>
    <source>
        <strain evidence="11">WA0000018081</strain>
    </source>
</reference>
<keyword evidence="3" id="KW-0808">Transferase</keyword>
<dbReference type="PANTHER" id="PTHR45931">
    <property type="entry name" value="SI:CH211-59O9.10"/>
    <property type="match status" value="1"/>
</dbReference>
<dbReference type="FunFam" id="3.30.40.10:FF:000127">
    <property type="entry name" value="E3 ubiquitin-protein ligase RNF181"/>
    <property type="match status" value="1"/>
</dbReference>
<keyword evidence="7" id="KW-0862">Zinc</keyword>
<dbReference type="AlphaFoldDB" id="A0A8H7SJL7"/>
<dbReference type="Proteomes" id="UP000613177">
    <property type="component" value="Unassembled WGS sequence"/>
</dbReference>
<evidence type="ECO:0000256" key="8">
    <source>
        <dbReference type="PROSITE-ProRule" id="PRU00175"/>
    </source>
</evidence>
<dbReference type="PANTHER" id="PTHR45931:SF3">
    <property type="entry name" value="RING ZINC FINGER-CONTAINING PROTEIN"/>
    <property type="match status" value="1"/>
</dbReference>
<dbReference type="GO" id="GO:0016567">
    <property type="term" value="P:protein ubiquitination"/>
    <property type="evidence" value="ECO:0007669"/>
    <property type="project" value="UniProtKB-ARBA"/>
</dbReference>
<dbReference type="InterPro" id="IPR051834">
    <property type="entry name" value="RING_finger_E3_ligase"/>
</dbReference>
<evidence type="ECO:0000256" key="2">
    <source>
        <dbReference type="ARBA" id="ARBA00012483"/>
    </source>
</evidence>
<comment type="catalytic activity">
    <reaction evidence="1">
        <text>S-ubiquitinyl-[E2 ubiquitin-conjugating enzyme]-L-cysteine + [acceptor protein]-L-lysine = [E2 ubiquitin-conjugating enzyme]-L-cysteine + N(6)-ubiquitinyl-[acceptor protein]-L-lysine.</text>
        <dbReference type="EC" id="2.3.2.27"/>
    </reaction>
</comment>
<feature type="region of interest" description="Disordered" evidence="9">
    <location>
        <begin position="320"/>
        <end position="426"/>
    </location>
</feature>
<dbReference type="InterPro" id="IPR013083">
    <property type="entry name" value="Znf_RING/FYVE/PHD"/>
</dbReference>
<accession>A0A8H7SJL7</accession>
<dbReference type="SUPFAM" id="SSF57850">
    <property type="entry name" value="RING/U-box"/>
    <property type="match status" value="1"/>
</dbReference>
<evidence type="ECO:0000259" key="10">
    <source>
        <dbReference type="PROSITE" id="PS50089"/>
    </source>
</evidence>
<evidence type="ECO:0000256" key="9">
    <source>
        <dbReference type="SAM" id="MobiDB-lite"/>
    </source>
</evidence>
<dbReference type="GO" id="GO:0061630">
    <property type="term" value="F:ubiquitin protein ligase activity"/>
    <property type="evidence" value="ECO:0007669"/>
    <property type="project" value="UniProtKB-EC"/>
</dbReference>
<dbReference type="GO" id="GO:0005634">
    <property type="term" value="C:nucleus"/>
    <property type="evidence" value="ECO:0007669"/>
    <property type="project" value="TreeGrafter"/>
</dbReference>
<protein>
    <recommendedName>
        <fullName evidence="2">RING-type E3 ubiquitin transferase</fullName>
        <ecNumber evidence="2">2.3.2.27</ecNumber>
    </recommendedName>
</protein>
<dbReference type="Gene3D" id="3.30.40.10">
    <property type="entry name" value="Zinc/RING finger domain, C3HC4 (zinc finger)"/>
    <property type="match status" value="1"/>
</dbReference>
<evidence type="ECO:0000256" key="5">
    <source>
        <dbReference type="ARBA" id="ARBA00022771"/>
    </source>
</evidence>
<evidence type="ECO:0000313" key="12">
    <source>
        <dbReference type="Proteomes" id="UP000613177"/>
    </source>
</evidence>
<keyword evidence="12" id="KW-1185">Reference proteome</keyword>
<feature type="compositionally biased region" description="Low complexity" evidence="9">
    <location>
        <begin position="320"/>
        <end position="349"/>
    </location>
</feature>
<feature type="compositionally biased region" description="Basic and acidic residues" evidence="9">
    <location>
        <begin position="189"/>
        <end position="200"/>
    </location>
</feature>
<keyword evidence="5 8" id="KW-0863">Zinc-finger</keyword>
<feature type="compositionally biased region" description="Polar residues" evidence="9">
    <location>
        <begin position="350"/>
        <end position="366"/>
    </location>
</feature>
<gene>
    <name evidence="11" type="ORF">INT48_008082</name>
</gene>
<evidence type="ECO:0000256" key="3">
    <source>
        <dbReference type="ARBA" id="ARBA00022679"/>
    </source>
</evidence>
<dbReference type="GO" id="GO:0006511">
    <property type="term" value="P:ubiquitin-dependent protein catabolic process"/>
    <property type="evidence" value="ECO:0007669"/>
    <property type="project" value="TreeGrafter"/>
</dbReference>
<feature type="domain" description="RING-type" evidence="10">
    <location>
        <begin position="272"/>
        <end position="313"/>
    </location>
</feature>
<feature type="compositionally biased region" description="Polar residues" evidence="9">
    <location>
        <begin position="407"/>
        <end position="416"/>
    </location>
</feature>
<organism evidence="11 12">
    <name type="scientific">Thamnidium elegans</name>
    <dbReference type="NCBI Taxonomy" id="101142"/>
    <lineage>
        <taxon>Eukaryota</taxon>
        <taxon>Fungi</taxon>
        <taxon>Fungi incertae sedis</taxon>
        <taxon>Mucoromycota</taxon>
        <taxon>Mucoromycotina</taxon>
        <taxon>Mucoromycetes</taxon>
        <taxon>Mucorales</taxon>
        <taxon>Mucorineae</taxon>
        <taxon>Mucoraceae</taxon>
        <taxon>Thamnidium</taxon>
    </lineage>
</organism>
<dbReference type="EMBL" id="JAEPRE010000251">
    <property type="protein sequence ID" value="KAG2229695.1"/>
    <property type="molecule type" value="Genomic_DNA"/>
</dbReference>
<feature type="compositionally biased region" description="Low complexity" evidence="9">
    <location>
        <begin position="388"/>
        <end position="406"/>
    </location>
</feature>
<proteinExistence type="predicted"/>
<dbReference type="GO" id="GO:0008270">
    <property type="term" value="F:zinc ion binding"/>
    <property type="evidence" value="ECO:0007669"/>
    <property type="project" value="UniProtKB-KW"/>
</dbReference>
<evidence type="ECO:0000256" key="1">
    <source>
        <dbReference type="ARBA" id="ARBA00000900"/>
    </source>
</evidence>
<sequence length="426" mass="46233">RMSEETRQGQPRYWCHICNAERNIYMAPDPTCQQCNEQFIEELQSDDDPRAFLAGTDNNPTSNTQLPEGISNATGAHIFSYSPSTGRINNINGSNEDDLYQYFTPRSNTEEGADNNVPPLGNFVQNLLTNILGPNIELPANTAGDGETTTRPMMFYGSMVDGNMRFQPVPGMPGGMPAEGEQDTTNQNERGDAGGERGTGEETGATGAPMDAGLVGNPNDYVFSQTALDNIITQLMEQTGGASAPPPAPEQVIEALPKRALTDEEKSTETDCAVCKDQFESHEIVIELPCEHVFHDECIKPWLKLNSTCPVCRHSVLPEQESNENNNNNNTQNTQGSENNNNSEGNNNTTASFTWTGGNGTAQANMPASWPLNLANGFPWASLSGRANQSNTQTSNQTSTTDQSNNHDNTSNNAPSNPMDEDLDLD</sequence>
<feature type="non-terminal residue" evidence="11">
    <location>
        <position position="1"/>
    </location>
</feature>
<keyword evidence="4" id="KW-0479">Metal-binding</keyword>
<dbReference type="PROSITE" id="PS50089">
    <property type="entry name" value="ZF_RING_2"/>
    <property type="match status" value="1"/>
</dbReference>